<dbReference type="InterPro" id="IPR011701">
    <property type="entry name" value="MFS"/>
</dbReference>
<feature type="transmembrane region" description="Helical" evidence="10">
    <location>
        <begin position="334"/>
        <end position="358"/>
    </location>
</feature>
<dbReference type="Gene3D" id="1.20.1720.10">
    <property type="entry name" value="Multidrug resistance protein D"/>
    <property type="match status" value="1"/>
</dbReference>
<dbReference type="GO" id="GO:1990961">
    <property type="term" value="P:xenobiotic detoxification by transmembrane export across the plasma membrane"/>
    <property type="evidence" value="ECO:0007669"/>
    <property type="project" value="InterPro"/>
</dbReference>
<keyword evidence="5" id="KW-1003">Cell membrane</keyword>
<comment type="similarity">
    <text evidence="2">Belongs to the major facilitator superfamily. Bcr/CmlA family.</text>
</comment>
<dbReference type="KEGG" id="atl:Athai_26940"/>
<evidence type="ECO:0000259" key="11">
    <source>
        <dbReference type="PROSITE" id="PS50850"/>
    </source>
</evidence>
<feature type="transmembrane region" description="Helical" evidence="10">
    <location>
        <begin position="191"/>
        <end position="211"/>
    </location>
</feature>
<evidence type="ECO:0000256" key="2">
    <source>
        <dbReference type="ARBA" id="ARBA00006236"/>
    </source>
</evidence>
<feature type="transmembrane region" description="Helical" evidence="10">
    <location>
        <begin position="370"/>
        <end position="390"/>
    </location>
</feature>
<dbReference type="SUPFAM" id="SSF103473">
    <property type="entry name" value="MFS general substrate transporter"/>
    <property type="match status" value="1"/>
</dbReference>
<dbReference type="NCBIfam" id="TIGR00710">
    <property type="entry name" value="efflux_Bcr_CflA"/>
    <property type="match status" value="1"/>
</dbReference>
<dbReference type="PROSITE" id="PS50850">
    <property type="entry name" value="MFS"/>
    <property type="match status" value="1"/>
</dbReference>
<dbReference type="PANTHER" id="PTHR23502">
    <property type="entry name" value="MAJOR FACILITATOR SUPERFAMILY"/>
    <property type="match status" value="1"/>
</dbReference>
<feature type="transmembrane region" description="Helical" evidence="10">
    <location>
        <begin position="396"/>
        <end position="417"/>
    </location>
</feature>
<evidence type="ECO:0000313" key="12">
    <source>
        <dbReference type="EMBL" id="BCJ35191.1"/>
    </source>
</evidence>
<feature type="transmembrane region" description="Helical" evidence="10">
    <location>
        <begin position="128"/>
        <end position="149"/>
    </location>
</feature>
<dbReference type="AlphaFoldDB" id="A0A7R7DPA2"/>
<dbReference type="PRINTS" id="PR01035">
    <property type="entry name" value="TCRTETA"/>
</dbReference>
<dbReference type="PROSITE" id="PS00216">
    <property type="entry name" value="SUGAR_TRANSPORT_1"/>
    <property type="match status" value="1"/>
</dbReference>
<feature type="transmembrane region" description="Helical" evidence="10">
    <location>
        <begin position="103"/>
        <end position="122"/>
    </location>
</feature>
<dbReference type="Proteomes" id="UP000611640">
    <property type="component" value="Chromosome"/>
</dbReference>
<dbReference type="InterPro" id="IPR020846">
    <property type="entry name" value="MFS_dom"/>
</dbReference>
<evidence type="ECO:0000256" key="8">
    <source>
        <dbReference type="ARBA" id="ARBA00023136"/>
    </source>
</evidence>
<evidence type="ECO:0000256" key="7">
    <source>
        <dbReference type="ARBA" id="ARBA00022989"/>
    </source>
</evidence>
<evidence type="ECO:0000256" key="4">
    <source>
        <dbReference type="ARBA" id="ARBA00022448"/>
    </source>
</evidence>
<reference evidence="12 13" key="1">
    <citation type="submission" date="2020-08" db="EMBL/GenBank/DDBJ databases">
        <title>Whole genome shotgun sequence of Actinocatenispora thailandica NBRC 105041.</title>
        <authorList>
            <person name="Komaki H."/>
            <person name="Tamura T."/>
        </authorList>
    </citation>
    <scope>NUCLEOTIDE SEQUENCE [LARGE SCALE GENOMIC DNA]</scope>
    <source>
        <strain evidence="12 13">NBRC 105041</strain>
    </source>
</reference>
<dbReference type="GO" id="GO:0005886">
    <property type="term" value="C:plasma membrane"/>
    <property type="evidence" value="ECO:0007669"/>
    <property type="project" value="UniProtKB-SubCell"/>
</dbReference>
<dbReference type="InterPro" id="IPR036259">
    <property type="entry name" value="MFS_trans_sf"/>
</dbReference>
<name>A0A7R7DPA2_9ACTN</name>
<feature type="region of interest" description="Disordered" evidence="9">
    <location>
        <begin position="1"/>
        <end position="25"/>
    </location>
</feature>
<dbReference type="EMBL" id="AP023355">
    <property type="protein sequence ID" value="BCJ35191.1"/>
    <property type="molecule type" value="Genomic_DNA"/>
</dbReference>
<organism evidence="12 13">
    <name type="scientific">Actinocatenispora thailandica</name>
    <dbReference type="NCBI Taxonomy" id="227318"/>
    <lineage>
        <taxon>Bacteria</taxon>
        <taxon>Bacillati</taxon>
        <taxon>Actinomycetota</taxon>
        <taxon>Actinomycetes</taxon>
        <taxon>Micromonosporales</taxon>
        <taxon>Micromonosporaceae</taxon>
        <taxon>Actinocatenispora</taxon>
    </lineage>
</organism>
<gene>
    <name evidence="12" type="primary">bcr</name>
    <name evidence="12" type="ORF">Athai_26940</name>
</gene>
<keyword evidence="7 10" id="KW-1133">Transmembrane helix</keyword>
<dbReference type="InterPro" id="IPR005829">
    <property type="entry name" value="Sugar_transporter_CS"/>
</dbReference>
<dbReference type="GO" id="GO:0042910">
    <property type="term" value="F:xenobiotic transmembrane transporter activity"/>
    <property type="evidence" value="ECO:0007669"/>
    <property type="project" value="InterPro"/>
</dbReference>
<evidence type="ECO:0000256" key="6">
    <source>
        <dbReference type="ARBA" id="ARBA00022692"/>
    </source>
</evidence>
<keyword evidence="6 10" id="KW-0812">Transmembrane</keyword>
<keyword evidence="13" id="KW-1185">Reference proteome</keyword>
<feature type="transmembrane region" description="Helical" evidence="10">
    <location>
        <begin position="240"/>
        <end position="260"/>
    </location>
</feature>
<dbReference type="Pfam" id="PF07690">
    <property type="entry name" value="MFS_1"/>
    <property type="match status" value="1"/>
</dbReference>
<feature type="compositionally biased region" description="Polar residues" evidence="9">
    <location>
        <begin position="9"/>
        <end position="18"/>
    </location>
</feature>
<dbReference type="InterPro" id="IPR001958">
    <property type="entry name" value="Tet-R_TetA/multi-R_MdtG-like"/>
</dbReference>
<dbReference type="InterPro" id="IPR004812">
    <property type="entry name" value="Efflux_drug-R_Bcr/CmlA"/>
</dbReference>
<keyword evidence="4" id="KW-0813">Transport</keyword>
<evidence type="ECO:0000256" key="1">
    <source>
        <dbReference type="ARBA" id="ARBA00004651"/>
    </source>
</evidence>
<evidence type="ECO:0000256" key="9">
    <source>
        <dbReference type="SAM" id="MobiDB-lite"/>
    </source>
</evidence>
<feature type="transmembrane region" description="Helical" evidence="10">
    <location>
        <begin position="272"/>
        <end position="294"/>
    </location>
</feature>
<sequence>MERAPPQNPEQQTMSTPATAHDTQHALRGEPRIPIRMILILGGLSAFAPLSIDMYLPALPRLTSQLSTSAAAAQLSLTACLVGLAAGQLLAGPLSDVLGRRRPLLVGLVCYTVASVLCAFAPNVWALVALRLVQGLSGAAGVVLSRAVVRDLRSGTGAAKLFATLMLVNGIAPVLAPTIGGQLLRFTSWRGVFAVLTVIGAGLLCAVLAGLPETHPADRRRAGGLAATGRAFRVLLADRGFLGLALAAGCVSGAMFAYISGSSFVLQDVYGMSAQLFALVFGANAVGIVAAGQLSARLVGRLGPAALLRTGAYLCAGGGLLLVVAVSSGAGLPLVLPALFAVVASVGLVSPNATSLALAEHGHIAGSASAVLGVLQFVVGGAVAPLVGLAGTGTPVPMAVVIVALALAAVALLHTLARRPATGP</sequence>
<protein>
    <submittedName>
        <fullName evidence="12">Bcr/CflA family drug resistance efflux transporter</fullName>
    </submittedName>
</protein>
<keyword evidence="8 10" id="KW-0472">Membrane</keyword>
<evidence type="ECO:0000256" key="3">
    <source>
        <dbReference type="ARBA" id="ARBA00007520"/>
    </source>
</evidence>
<feature type="transmembrane region" description="Helical" evidence="10">
    <location>
        <begin position="161"/>
        <end position="179"/>
    </location>
</feature>
<accession>A0A7R7DPA2</accession>
<dbReference type="PANTHER" id="PTHR23502:SF132">
    <property type="entry name" value="POLYAMINE TRANSPORTER 2-RELATED"/>
    <property type="match status" value="1"/>
</dbReference>
<evidence type="ECO:0000313" key="13">
    <source>
        <dbReference type="Proteomes" id="UP000611640"/>
    </source>
</evidence>
<feature type="domain" description="Major facilitator superfamily (MFS) profile" evidence="11">
    <location>
        <begin position="35"/>
        <end position="423"/>
    </location>
</feature>
<feature type="transmembrane region" description="Helical" evidence="10">
    <location>
        <begin position="72"/>
        <end position="91"/>
    </location>
</feature>
<dbReference type="CDD" id="cd17320">
    <property type="entry name" value="MFS_MdfA_MDR_like"/>
    <property type="match status" value="1"/>
</dbReference>
<dbReference type="FunFam" id="1.20.1720.10:FF:000005">
    <property type="entry name" value="Bcr/CflA family efflux transporter"/>
    <property type="match status" value="1"/>
</dbReference>
<evidence type="ECO:0000256" key="5">
    <source>
        <dbReference type="ARBA" id="ARBA00022475"/>
    </source>
</evidence>
<comment type="similarity">
    <text evidence="3">Belongs to the major facilitator superfamily. TCR/Tet family.</text>
</comment>
<evidence type="ECO:0000256" key="10">
    <source>
        <dbReference type="SAM" id="Phobius"/>
    </source>
</evidence>
<proteinExistence type="inferred from homology"/>
<feature type="transmembrane region" description="Helical" evidence="10">
    <location>
        <begin position="33"/>
        <end position="52"/>
    </location>
</feature>
<feature type="transmembrane region" description="Helical" evidence="10">
    <location>
        <begin position="306"/>
        <end position="328"/>
    </location>
</feature>
<dbReference type="RefSeq" id="WP_344318956.1">
    <property type="nucleotide sequence ID" value="NZ_BAAAKF010000012.1"/>
</dbReference>
<comment type="subcellular location">
    <subcellularLocation>
        <location evidence="1">Cell membrane</location>
        <topology evidence="1">Multi-pass membrane protein</topology>
    </subcellularLocation>
</comment>